<evidence type="ECO:0000256" key="2">
    <source>
        <dbReference type="ARBA" id="ARBA00012543"/>
    </source>
</evidence>
<keyword evidence="5" id="KW-0808">Transferase</keyword>
<evidence type="ECO:0000256" key="1">
    <source>
        <dbReference type="ARBA" id="ARBA00004651"/>
    </source>
</evidence>
<evidence type="ECO:0000256" key="7">
    <source>
        <dbReference type="ARBA" id="ARBA00022989"/>
    </source>
</evidence>
<dbReference type="AlphaFoldDB" id="A0A4P9YXT8"/>
<name>A0A4P9YXT8_9FUNG</name>
<keyword evidence="6 10" id="KW-0812">Transmembrane</keyword>
<reference evidence="13" key="1">
    <citation type="journal article" date="2018" name="Nat. Microbiol.">
        <title>Leveraging single-cell genomics to expand the fungal tree of life.</title>
        <authorList>
            <person name="Ahrendt S.R."/>
            <person name="Quandt C.A."/>
            <person name="Ciobanu D."/>
            <person name="Clum A."/>
            <person name="Salamov A."/>
            <person name="Andreopoulos B."/>
            <person name="Cheng J.F."/>
            <person name="Woyke T."/>
            <person name="Pelin A."/>
            <person name="Henrissat B."/>
            <person name="Reynolds N.K."/>
            <person name="Benny G.L."/>
            <person name="Smith M.E."/>
            <person name="James T.Y."/>
            <person name="Grigoriev I.V."/>
        </authorList>
    </citation>
    <scope>NUCLEOTIDE SEQUENCE [LARGE SCALE GENOMIC DNA]</scope>
    <source>
        <strain evidence="13">Benny S71-1</strain>
    </source>
</reference>
<feature type="transmembrane region" description="Helical" evidence="10">
    <location>
        <begin position="305"/>
        <end position="332"/>
    </location>
</feature>
<dbReference type="Proteomes" id="UP000278143">
    <property type="component" value="Unassembled WGS sequence"/>
</dbReference>
<evidence type="ECO:0000256" key="4">
    <source>
        <dbReference type="ARBA" id="ARBA00022676"/>
    </source>
</evidence>
<dbReference type="PANTHER" id="PTHR22914:SF41">
    <property type="entry name" value="CHITIN SYNTHASE 7"/>
    <property type="match status" value="1"/>
</dbReference>
<keyword evidence="9" id="KW-0325">Glycoprotein</keyword>
<keyword evidence="7 10" id="KW-1133">Transmembrane helix</keyword>
<dbReference type="PANTHER" id="PTHR22914">
    <property type="entry name" value="CHITIN SYNTHASE"/>
    <property type="match status" value="1"/>
</dbReference>
<dbReference type="GO" id="GO:0030428">
    <property type="term" value="C:cell septum"/>
    <property type="evidence" value="ECO:0007669"/>
    <property type="project" value="TreeGrafter"/>
</dbReference>
<dbReference type="EC" id="2.4.1.16" evidence="2"/>
<keyword evidence="4" id="KW-0328">Glycosyltransferase</keyword>
<keyword evidence="13" id="KW-1185">Reference proteome</keyword>
<organism evidence="12 13">
    <name type="scientific">Syncephalis pseudoplumigaleata</name>
    <dbReference type="NCBI Taxonomy" id="1712513"/>
    <lineage>
        <taxon>Eukaryota</taxon>
        <taxon>Fungi</taxon>
        <taxon>Fungi incertae sedis</taxon>
        <taxon>Zoopagomycota</taxon>
        <taxon>Zoopagomycotina</taxon>
        <taxon>Zoopagomycetes</taxon>
        <taxon>Zoopagales</taxon>
        <taxon>Piptocephalidaceae</taxon>
        <taxon>Syncephalis</taxon>
    </lineage>
</organism>
<dbReference type="InterPro" id="IPR054295">
    <property type="entry name" value="CHS4-like_dom"/>
</dbReference>
<dbReference type="GO" id="GO:0006031">
    <property type="term" value="P:chitin biosynthetic process"/>
    <property type="evidence" value="ECO:0007669"/>
    <property type="project" value="TreeGrafter"/>
</dbReference>
<dbReference type="GO" id="GO:0004100">
    <property type="term" value="F:chitin synthase activity"/>
    <property type="evidence" value="ECO:0007669"/>
    <property type="project" value="UniProtKB-EC"/>
</dbReference>
<comment type="subcellular location">
    <subcellularLocation>
        <location evidence="1">Cell membrane</location>
        <topology evidence="1">Multi-pass membrane protein</topology>
    </subcellularLocation>
</comment>
<evidence type="ECO:0000313" key="13">
    <source>
        <dbReference type="Proteomes" id="UP000278143"/>
    </source>
</evidence>
<protein>
    <recommendedName>
        <fullName evidence="2">chitin synthase</fullName>
        <ecNumber evidence="2">2.4.1.16</ecNumber>
    </recommendedName>
</protein>
<accession>A0A4P9YXT8</accession>
<proteinExistence type="predicted"/>
<feature type="transmembrane region" description="Helical" evidence="10">
    <location>
        <begin position="69"/>
        <end position="89"/>
    </location>
</feature>
<gene>
    <name evidence="12" type="ORF">SYNPS1DRAFT_17336</name>
</gene>
<feature type="domain" description="Chitin synthase 4-like" evidence="11">
    <location>
        <begin position="207"/>
        <end position="291"/>
    </location>
</feature>
<dbReference type="InterPro" id="IPR029044">
    <property type="entry name" value="Nucleotide-diphossugar_trans"/>
</dbReference>
<feature type="non-terminal residue" evidence="12">
    <location>
        <position position="770"/>
    </location>
</feature>
<feature type="transmembrane region" description="Helical" evidence="10">
    <location>
        <begin position="740"/>
        <end position="763"/>
    </location>
</feature>
<dbReference type="InterPro" id="IPR004835">
    <property type="entry name" value="Chitin_synth"/>
</dbReference>
<evidence type="ECO:0000256" key="5">
    <source>
        <dbReference type="ARBA" id="ARBA00022679"/>
    </source>
</evidence>
<keyword evidence="8 10" id="KW-0472">Membrane</keyword>
<dbReference type="CDD" id="cd04190">
    <property type="entry name" value="Chitin_synth_C"/>
    <property type="match status" value="1"/>
</dbReference>
<dbReference type="OrthoDB" id="370884at2759"/>
<dbReference type="Pfam" id="PF03142">
    <property type="entry name" value="Chitin_synth_2"/>
    <property type="match status" value="1"/>
</dbReference>
<dbReference type="SUPFAM" id="SSF53448">
    <property type="entry name" value="Nucleotide-diphospho-sugar transferases"/>
    <property type="match status" value="1"/>
</dbReference>
<dbReference type="EMBL" id="KZ990281">
    <property type="protein sequence ID" value="RKP24352.1"/>
    <property type="molecule type" value="Genomic_DNA"/>
</dbReference>
<evidence type="ECO:0000256" key="6">
    <source>
        <dbReference type="ARBA" id="ARBA00022692"/>
    </source>
</evidence>
<evidence type="ECO:0000313" key="12">
    <source>
        <dbReference type="EMBL" id="RKP24352.1"/>
    </source>
</evidence>
<evidence type="ECO:0000259" key="11">
    <source>
        <dbReference type="Pfam" id="PF22997"/>
    </source>
</evidence>
<dbReference type="GO" id="GO:0005886">
    <property type="term" value="C:plasma membrane"/>
    <property type="evidence" value="ECO:0007669"/>
    <property type="project" value="UniProtKB-SubCell"/>
</dbReference>
<keyword evidence="3" id="KW-1003">Cell membrane</keyword>
<evidence type="ECO:0000256" key="10">
    <source>
        <dbReference type="SAM" id="Phobius"/>
    </source>
</evidence>
<dbReference type="Pfam" id="PF22997">
    <property type="entry name" value="CHS4"/>
    <property type="match status" value="1"/>
</dbReference>
<evidence type="ECO:0000256" key="3">
    <source>
        <dbReference type="ARBA" id="ARBA00022475"/>
    </source>
</evidence>
<sequence length="770" mass="84734">MTSLDRRRTLYRPERNVGPAPMLGGPAERKAFDPWVLFSRVVTFWAPGVLLRSCGLPDKAVQQAWREKFALCFIIAILCAIVAFLTLALPQVLCPSSASNTEASTVWGVQTSGNNVVGIQGQAYYVSNDSASPPDLPLPTVKTGLDVTYLFNFPVRPAGCNNAPTYAAVVFDRCNANNPQPNQCSQGTLAQGTTTLGLGRARGYSPIGYSWDSLDQPELRNFFVYNGVVINMSQYLRAYPNPIPNDQADAAIRRLTVDNTGKGGKDGTLTFNVNGNLRRAANCLAVKYRAGILDKDTVGCFASKFFLVISLTVVLGIVLARFFMAITFDWFISHRLARQPKRPADGGNPARAGAAGEHSLQAAPWAQQGAASGTGQAAAGAGGLGPLMKKVPDTSVELYTVLLVTCYSEGEASLRCTIESLAETEYGDDHKLLFIIADGIITGSGEDRSTPDICLDMIEVDPEFADPQPVSYLAIAAGAKQHNMAKVHAGHFVHKGHRVPTVLVVKCGTPEEQSAAKPGNRGKRDSQIILMNFFSRVIYNERMCPLDYDLFRKVTHLMGITPDYFETVLMVDADTKVYPDSLRLLVNCVQNDPMVMGLCGETKIANKRQSWVTGIQVFEYYISHHLGKAFESVFGGVTCLPGCFCMYRLKARKGPDDWVPIITKPEIVQEYASNVVDTLHQKNLLLLGEDRFLTTLMLRNFPNRKMMFVPQSVCKTVVPDEFKVLLSQRRRWINSTIHNLMELVLVRNLCGIFCFSMQFVIFMELVGTVV</sequence>
<evidence type="ECO:0000256" key="8">
    <source>
        <dbReference type="ARBA" id="ARBA00023136"/>
    </source>
</evidence>
<evidence type="ECO:0000256" key="9">
    <source>
        <dbReference type="ARBA" id="ARBA00023180"/>
    </source>
</evidence>